<reference evidence="1" key="2">
    <citation type="journal article" date="2015" name="Fish Shellfish Immunol.">
        <title>Early steps in the European eel (Anguilla anguilla)-Vibrio vulnificus interaction in the gills: Role of the RtxA13 toxin.</title>
        <authorList>
            <person name="Callol A."/>
            <person name="Pajuelo D."/>
            <person name="Ebbesson L."/>
            <person name="Teles M."/>
            <person name="MacKenzie S."/>
            <person name="Amaro C."/>
        </authorList>
    </citation>
    <scope>NUCLEOTIDE SEQUENCE</scope>
</reference>
<evidence type="ECO:0000313" key="1">
    <source>
        <dbReference type="EMBL" id="JAH13548.1"/>
    </source>
</evidence>
<dbReference type="AlphaFoldDB" id="A0A0E9QBR2"/>
<organism evidence="1">
    <name type="scientific">Anguilla anguilla</name>
    <name type="common">European freshwater eel</name>
    <name type="synonym">Muraena anguilla</name>
    <dbReference type="NCBI Taxonomy" id="7936"/>
    <lineage>
        <taxon>Eukaryota</taxon>
        <taxon>Metazoa</taxon>
        <taxon>Chordata</taxon>
        <taxon>Craniata</taxon>
        <taxon>Vertebrata</taxon>
        <taxon>Euteleostomi</taxon>
        <taxon>Actinopterygii</taxon>
        <taxon>Neopterygii</taxon>
        <taxon>Teleostei</taxon>
        <taxon>Anguilliformes</taxon>
        <taxon>Anguillidae</taxon>
        <taxon>Anguilla</taxon>
    </lineage>
</organism>
<sequence>MTSANVEFMLLTETQLKPNERSQRSEPCPLDYDCFSLPRLWPCCCS</sequence>
<protein>
    <submittedName>
        <fullName evidence="1">Uncharacterized protein</fullName>
    </submittedName>
</protein>
<reference evidence="1" key="1">
    <citation type="submission" date="2014-11" db="EMBL/GenBank/DDBJ databases">
        <authorList>
            <person name="Amaro Gonzalez C."/>
        </authorList>
    </citation>
    <scope>NUCLEOTIDE SEQUENCE</scope>
</reference>
<name>A0A0E9QBR2_ANGAN</name>
<accession>A0A0E9QBR2</accession>
<dbReference type="EMBL" id="GBXM01095029">
    <property type="protein sequence ID" value="JAH13548.1"/>
    <property type="molecule type" value="Transcribed_RNA"/>
</dbReference>
<proteinExistence type="predicted"/>